<reference evidence="4" key="1">
    <citation type="journal article" date="2019" name="Int. J. Syst. Evol. Microbiol.">
        <title>The Global Catalogue of Microorganisms (GCM) 10K type strain sequencing project: providing services to taxonomists for standard genome sequencing and annotation.</title>
        <authorList>
            <consortium name="The Broad Institute Genomics Platform"/>
            <consortium name="The Broad Institute Genome Sequencing Center for Infectious Disease"/>
            <person name="Wu L."/>
            <person name="Ma J."/>
        </authorList>
    </citation>
    <scope>NUCLEOTIDE SEQUENCE [LARGE SCALE GENOMIC DNA]</scope>
    <source>
        <strain evidence="4">JCM 17979</strain>
    </source>
</reference>
<dbReference type="InterPro" id="IPR029787">
    <property type="entry name" value="Nucleotide_cyclase"/>
</dbReference>
<evidence type="ECO:0000259" key="2">
    <source>
        <dbReference type="PROSITE" id="PS50887"/>
    </source>
</evidence>
<gene>
    <name evidence="3" type="ORF">GCM10023200_16980</name>
</gene>
<feature type="region of interest" description="Disordered" evidence="1">
    <location>
        <begin position="319"/>
        <end position="340"/>
    </location>
</feature>
<dbReference type="InterPro" id="IPR029016">
    <property type="entry name" value="GAF-like_dom_sf"/>
</dbReference>
<dbReference type="InterPro" id="IPR050469">
    <property type="entry name" value="Diguanylate_Cyclase"/>
</dbReference>
<dbReference type="RefSeq" id="WP_345412971.1">
    <property type="nucleotide sequence ID" value="NZ_BAABHO010000010.1"/>
</dbReference>
<dbReference type="InterPro" id="IPR000160">
    <property type="entry name" value="GGDEF_dom"/>
</dbReference>
<dbReference type="SUPFAM" id="SSF55073">
    <property type="entry name" value="Nucleotide cyclase"/>
    <property type="match status" value="1"/>
</dbReference>
<dbReference type="InterPro" id="IPR043128">
    <property type="entry name" value="Rev_trsase/Diguanyl_cyclase"/>
</dbReference>
<dbReference type="PANTHER" id="PTHR45138:SF9">
    <property type="entry name" value="DIGUANYLATE CYCLASE DGCM-RELATED"/>
    <property type="match status" value="1"/>
</dbReference>
<feature type="compositionally biased region" description="Pro residues" evidence="1">
    <location>
        <begin position="329"/>
        <end position="340"/>
    </location>
</feature>
<dbReference type="InterPro" id="IPR003018">
    <property type="entry name" value="GAF"/>
</dbReference>
<dbReference type="SMART" id="SM00267">
    <property type="entry name" value="GGDEF"/>
    <property type="match status" value="1"/>
</dbReference>
<dbReference type="Gene3D" id="3.30.450.40">
    <property type="match status" value="1"/>
</dbReference>
<dbReference type="NCBIfam" id="TIGR00254">
    <property type="entry name" value="GGDEF"/>
    <property type="match status" value="1"/>
</dbReference>
<organism evidence="3 4">
    <name type="scientific">Actinomycetospora chlora</name>
    <dbReference type="NCBI Taxonomy" id="663608"/>
    <lineage>
        <taxon>Bacteria</taxon>
        <taxon>Bacillati</taxon>
        <taxon>Actinomycetota</taxon>
        <taxon>Actinomycetes</taxon>
        <taxon>Pseudonocardiales</taxon>
        <taxon>Pseudonocardiaceae</taxon>
        <taxon>Actinomycetospora</taxon>
    </lineage>
</organism>
<dbReference type="CDD" id="cd01949">
    <property type="entry name" value="GGDEF"/>
    <property type="match status" value="1"/>
</dbReference>
<dbReference type="SUPFAM" id="SSF55781">
    <property type="entry name" value="GAF domain-like"/>
    <property type="match status" value="1"/>
</dbReference>
<dbReference type="Gene3D" id="3.30.70.270">
    <property type="match status" value="1"/>
</dbReference>
<dbReference type="EMBL" id="BAABHO010000010">
    <property type="protein sequence ID" value="GAA4784033.1"/>
    <property type="molecule type" value="Genomic_DNA"/>
</dbReference>
<dbReference type="SMART" id="SM00065">
    <property type="entry name" value="GAF"/>
    <property type="match status" value="1"/>
</dbReference>
<sequence length="340" mass="36108">MTSTQELRVAAELAPPKAFDAACRMVVDYLAHVVPLDAWAVTRVADGHQTMLVTADSGYGLAPGLSTPWTASMCQYMVAGSAPRIVPDTRRVPDLERIATEAASQGMQVGTYVGTPIVTGDGRLFGTVVGMNREPVDPGLVAQEPLLDLLSSLLSSVLEADTAAVDSARALERAVSDAESDALTGLLNRRGWERWLDREDDRFRRFGDPASVVMLDLDGLKEVNDTDGHDAGDRHLRHCAAVLRSTIRSTDPLARLGGDEFALVAQVGVEDAQNLVERLREALDSAGVPCSIGSAPFTVAGGFPGACAEADALMYADKRARRAGRSAPSPRPHPPSLPTA</sequence>
<protein>
    <submittedName>
        <fullName evidence="3">GGDEF domain-containing protein</fullName>
    </submittedName>
</protein>
<proteinExistence type="predicted"/>
<feature type="domain" description="GGDEF" evidence="2">
    <location>
        <begin position="208"/>
        <end position="333"/>
    </location>
</feature>
<comment type="caution">
    <text evidence="3">The sequence shown here is derived from an EMBL/GenBank/DDBJ whole genome shotgun (WGS) entry which is preliminary data.</text>
</comment>
<dbReference type="Pfam" id="PF00990">
    <property type="entry name" value="GGDEF"/>
    <property type="match status" value="1"/>
</dbReference>
<evidence type="ECO:0000313" key="4">
    <source>
        <dbReference type="Proteomes" id="UP001500928"/>
    </source>
</evidence>
<evidence type="ECO:0000313" key="3">
    <source>
        <dbReference type="EMBL" id="GAA4784033.1"/>
    </source>
</evidence>
<dbReference type="PROSITE" id="PS50887">
    <property type="entry name" value="GGDEF"/>
    <property type="match status" value="1"/>
</dbReference>
<name>A0ABP9ASK5_9PSEU</name>
<accession>A0ABP9ASK5</accession>
<keyword evidence="4" id="KW-1185">Reference proteome</keyword>
<dbReference type="Proteomes" id="UP001500928">
    <property type="component" value="Unassembled WGS sequence"/>
</dbReference>
<evidence type="ECO:0000256" key="1">
    <source>
        <dbReference type="SAM" id="MobiDB-lite"/>
    </source>
</evidence>
<dbReference type="PANTHER" id="PTHR45138">
    <property type="entry name" value="REGULATORY COMPONENTS OF SENSORY TRANSDUCTION SYSTEM"/>
    <property type="match status" value="1"/>
</dbReference>